<gene>
    <name evidence="2" type="ORF">C484_20022</name>
</gene>
<name>L9ZHX1_9EURY</name>
<keyword evidence="3" id="KW-1185">Reference proteome</keyword>
<evidence type="ECO:0008006" key="4">
    <source>
        <dbReference type="Google" id="ProtNLM"/>
    </source>
</evidence>
<dbReference type="Gene3D" id="3.20.20.370">
    <property type="entry name" value="Glycoside hydrolase/deacetylase"/>
    <property type="match status" value="1"/>
</dbReference>
<evidence type="ECO:0000313" key="3">
    <source>
        <dbReference type="Proteomes" id="UP000011648"/>
    </source>
</evidence>
<dbReference type="EMBL" id="AOIL01000067">
    <property type="protein sequence ID" value="ELY85641.1"/>
    <property type="molecule type" value="Genomic_DNA"/>
</dbReference>
<evidence type="ECO:0000313" key="2">
    <source>
        <dbReference type="EMBL" id="ELY85641.1"/>
    </source>
</evidence>
<dbReference type="STRING" id="1230458.C484_20022"/>
<feature type="compositionally biased region" description="Polar residues" evidence="1">
    <location>
        <begin position="358"/>
        <end position="372"/>
    </location>
</feature>
<dbReference type="AlphaFoldDB" id="L9ZHX1"/>
<sequence>MSDTIGCHRSPARRECGREQPATTDYFPRVRTLPDDAEFALCLTHDVDRPYKGVRSLYYATRERPRYHLQTALSSENPYWQFEEIMALEDDLGVRSAFYFLNEQHLLAARPPREWLSPAHWVQHLGRYRLDADDIATVIRDLDSGGWEVGLHGSYHTRDDRDRLDVEQTELESILGHPITGGRQHHLRLSVPDTWAHYRDLGLAYDTSLGSTTECGFHNGYHPIRPFDDEFIVFPLTIMDQALPDPDANPAAARRTCERLLLDAVRNDAVMTVLWHPRFFNDREFPGYRDCYRWLVERALELGGWVGTPAELYTRIEDERTARLSNADGSSSEPAAIRENGGTEYDPQAPAGEHERTTPQPYSPTTRGESHS</sequence>
<dbReference type="PATRIC" id="fig|1230458.4.peg.4030"/>
<feature type="region of interest" description="Disordered" evidence="1">
    <location>
        <begin position="324"/>
        <end position="372"/>
    </location>
</feature>
<dbReference type="GO" id="GO:0005975">
    <property type="term" value="P:carbohydrate metabolic process"/>
    <property type="evidence" value="ECO:0007669"/>
    <property type="project" value="InterPro"/>
</dbReference>
<evidence type="ECO:0000256" key="1">
    <source>
        <dbReference type="SAM" id="MobiDB-lite"/>
    </source>
</evidence>
<dbReference type="OrthoDB" id="371704at2157"/>
<dbReference type="SUPFAM" id="SSF88713">
    <property type="entry name" value="Glycoside hydrolase/deacetylase"/>
    <property type="match status" value="1"/>
</dbReference>
<dbReference type="Proteomes" id="UP000011648">
    <property type="component" value="Unassembled WGS sequence"/>
</dbReference>
<protein>
    <recommendedName>
        <fullName evidence="4">Polysaccharide deacetylase</fullName>
    </recommendedName>
</protein>
<comment type="caution">
    <text evidence="2">The sequence shown here is derived from an EMBL/GenBank/DDBJ whole genome shotgun (WGS) entry which is preliminary data.</text>
</comment>
<proteinExistence type="predicted"/>
<organism evidence="2 3">
    <name type="scientific">Natrialba taiwanensis DSM 12281</name>
    <dbReference type="NCBI Taxonomy" id="1230458"/>
    <lineage>
        <taxon>Archaea</taxon>
        <taxon>Methanobacteriati</taxon>
        <taxon>Methanobacteriota</taxon>
        <taxon>Stenosarchaea group</taxon>
        <taxon>Halobacteria</taxon>
        <taxon>Halobacteriales</taxon>
        <taxon>Natrialbaceae</taxon>
        <taxon>Natrialba</taxon>
    </lineage>
</organism>
<dbReference type="RefSeq" id="WP_006827589.1">
    <property type="nucleotide sequence ID" value="NZ_AOIL01000067.1"/>
</dbReference>
<dbReference type="CDD" id="cd10931">
    <property type="entry name" value="CE4_u7"/>
    <property type="match status" value="1"/>
</dbReference>
<accession>L9ZHX1</accession>
<dbReference type="InterPro" id="IPR011330">
    <property type="entry name" value="Glyco_hydro/deAcase_b/a-brl"/>
</dbReference>
<feature type="compositionally biased region" description="Polar residues" evidence="1">
    <location>
        <begin position="324"/>
        <end position="333"/>
    </location>
</feature>
<reference evidence="2 3" key="1">
    <citation type="journal article" date="2014" name="PLoS Genet.">
        <title>Phylogenetically driven sequencing of extremely halophilic archaea reveals strategies for static and dynamic osmo-response.</title>
        <authorList>
            <person name="Becker E.A."/>
            <person name="Seitzer P.M."/>
            <person name="Tritt A."/>
            <person name="Larsen D."/>
            <person name="Krusor M."/>
            <person name="Yao A.I."/>
            <person name="Wu D."/>
            <person name="Madern D."/>
            <person name="Eisen J.A."/>
            <person name="Darling A.E."/>
            <person name="Facciotti M.T."/>
        </authorList>
    </citation>
    <scope>NUCLEOTIDE SEQUENCE [LARGE SCALE GENOMIC DNA]</scope>
    <source>
        <strain evidence="2 3">DSM 12281</strain>
    </source>
</reference>